<organism evidence="6 7">
    <name type="scientific">Brachionus calyciflorus</name>
    <dbReference type="NCBI Taxonomy" id="104777"/>
    <lineage>
        <taxon>Eukaryota</taxon>
        <taxon>Metazoa</taxon>
        <taxon>Spiralia</taxon>
        <taxon>Gnathifera</taxon>
        <taxon>Rotifera</taxon>
        <taxon>Eurotatoria</taxon>
        <taxon>Monogononta</taxon>
        <taxon>Pseudotrocha</taxon>
        <taxon>Ploima</taxon>
        <taxon>Brachionidae</taxon>
        <taxon>Brachionus</taxon>
    </lineage>
</organism>
<dbReference type="Proteomes" id="UP000663879">
    <property type="component" value="Unassembled WGS sequence"/>
</dbReference>
<comment type="caution">
    <text evidence="6">The sequence shown here is derived from an EMBL/GenBank/DDBJ whole genome shotgun (WGS) entry which is preliminary data.</text>
</comment>
<feature type="domain" description="RING-type" evidence="5">
    <location>
        <begin position="386"/>
        <end position="425"/>
    </location>
</feature>
<dbReference type="OrthoDB" id="6270329at2759"/>
<keyword evidence="1 3" id="KW-0479">Metal-binding</keyword>
<sequence length="439" mass="50357">MNRMNNIWSLNNQANNLQNMFNPQQAQLLLLQQQIQQHLSQQQEQREQPKFNSSFSVNNLLGQSRPVQQNQIAAALTQQIAAAMVNNYRQQLTKLHRPIYPDSAFHQPNKRLRNNDFEPTEINQLNTSTSSISSPSSSSTTSALLDYSSLNHNNLGLNESDYAINNDNISERNSPDLLSYSSSSSSSCSFSIKRSNDVSTYSNGLIQCPICGLEMNSSNDLRLHFNYELSEIAKIDAELLALTNQKRDSLSKNSRYLKFEEIKENRMKRSMRRSIQRLMNSKENIETCKTNLKSIKKREFDEIDCELSTGTMKSKRSKLDEEITNLEEEESVLDELTNKVEEEENDEYINVVDNDDDENLNQDSKNFFNDSDLDSQENNLSNSSKCTNCLQIFKNNALVSVNCWHVNCKTCWLKSINENKNCPQCCTQTLPKHLKKIIL</sequence>
<keyword evidence="4" id="KW-0175">Coiled coil</keyword>
<dbReference type="AlphaFoldDB" id="A0A814FDL1"/>
<gene>
    <name evidence="6" type="ORF">OXX778_LOCUS15296</name>
</gene>
<dbReference type="GO" id="GO:0061630">
    <property type="term" value="F:ubiquitin protein ligase activity"/>
    <property type="evidence" value="ECO:0007669"/>
    <property type="project" value="TreeGrafter"/>
</dbReference>
<accession>A0A814FDL1</accession>
<dbReference type="InterPro" id="IPR013083">
    <property type="entry name" value="Znf_RING/FYVE/PHD"/>
</dbReference>
<keyword evidence="2" id="KW-0862">Zinc</keyword>
<dbReference type="SUPFAM" id="SSF57850">
    <property type="entry name" value="RING/U-box"/>
    <property type="match status" value="1"/>
</dbReference>
<evidence type="ECO:0000256" key="3">
    <source>
        <dbReference type="PROSITE-ProRule" id="PRU00175"/>
    </source>
</evidence>
<evidence type="ECO:0000256" key="1">
    <source>
        <dbReference type="ARBA" id="ARBA00022771"/>
    </source>
</evidence>
<dbReference type="EMBL" id="CAJNOC010003343">
    <property type="protein sequence ID" value="CAF0978521.1"/>
    <property type="molecule type" value="Genomic_DNA"/>
</dbReference>
<evidence type="ECO:0000313" key="6">
    <source>
        <dbReference type="EMBL" id="CAF0978521.1"/>
    </source>
</evidence>
<dbReference type="GO" id="GO:0008270">
    <property type="term" value="F:zinc ion binding"/>
    <property type="evidence" value="ECO:0007669"/>
    <property type="project" value="UniProtKB-KW"/>
</dbReference>
<dbReference type="GO" id="GO:0016567">
    <property type="term" value="P:protein ubiquitination"/>
    <property type="evidence" value="ECO:0007669"/>
    <property type="project" value="TreeGrafter"/>
</dbReference>
<dbReference type="PANTHER" id="PTHR13459:SF1">
    <property type="entry name" value="E3 UBIQUITIN-PROTEIN LIGASE RNF220 ISOFORM X1"/>
    <property type="match status" value="1"/>
</dbReference>
<evidence type="ECO:0000259" key="5">
    <source>
        <dbReference type="PROSITE" id="PS50089"/>
    </source>
</evidence>
<reference evidence="6" key="1">
    <citation type="submission" date="2021-02" db="EMBL/GenBank/DDBJ databases">
        <authorList>
            <person name="Nowell W R."/>
        </authorList>
    </citation>
    <scope>NUCLEOTIDE SEQUENCE</scope>
    <source>
        <strain evidence="6">Ploen Becks lab</strain>
    </source>
</reference>
<dbReference type="Gene3D" id="3.30.40.10">
    <property type="entry name" value="Zinc/RING finger domain, C3HC4 (zinc finger)"/>
    <property type="match status" value="1"/>
</dbReference>
<protein>
    <recommendedName>
        <fullName evidence="5">RING-type domain-containing protein</fullName>
    </recommendedName>
</protein>
<evidence type="ECO:0000256" key="2">
    <source>
        <dbReference type="ARBA" id="ARBA00022833"/>
    </source>
</evidence>
<proteinExistence type="predicted"/>
<dbReference type="InterPro" id="IPR052443">
    <property type="entry name" value="E3_ubiq-ligase_RNF220-like"/>
</dbReference>
<evidence type="ECO:0000256" key="4">
    <source>
        <dbReference type="SAM" id="Coils"/>
    </source>
</evidence>
<feature type="coiled-coil region" evidence="4">
    <location>
        <begin position="278"/>
        <end position="346"/>
    </location>
</feature>
<dbReference type="PROSITE" id="PS50089">
    <property type="entry name" value="ZF_RING_2"/>
    <property type="match status" value="1"/>
</dbReference>
<name>A0A814FDL1_9BILA</name>
<evidence type="ECO:0000313" key="7">
    <source>
        <dbReference type="Proteomes" id="UP000663879"/>
    </source>
</evidence>
<dbReference type="PANTHER" id="PTHR13459">
    <property type="entry name" value="E3 UBIQUITIN-PROTEIN LIGASE RNF220 ISOFORM X1"/>
    <property type="match status" value="1"/>
</dbReference>
<keyword evidence="1 3" id="KW-0863">Zinc-finger</keyword>
<dbReference type="InterPro" id="IPR001841">
    <property type="entry name" value="Znf_RING"/>
</dbReference>
<dbReference type="Pfam" id="PF13923">
    <property type="entry name" value="zf-C3HC4_2"/>
    <property type="match status" value="1"/>
</dbReference>
<keyword evidence="7" id="KW-1185">Reference proteome</keyword>